<proteinExistence type="predicted"/>
<name>A0A919MRQ1_9ACTN</name>
<evidence type="ECO:0000313" key="2">
    <source>
        <dbReference type="Proteomes" id="UP000647172"/>
    </source>
</evidence>
<evidence type="ECO:0000313" key="1">
    <source>
        <dbReference type="EMBL" id="GIE47180.1"/>
    </source>
</evidence>
<gene>
    <name evidence="1" type="ORF">Ani05nite_07140</name>
</gene>
<comment type="caution">
    <text evidence="1">The sequence shown here is derived from an EMBL/GenBank/DDBJ whole genome shotgun (WGS) entry which is preliminary data.</text>
</comment>
<dbReference type="AlphaFoldDB" id="A0A919MRQ1"/>
<sequence length="110" mass="12275">MTVQQQPRPHGTGLGEVLEKVFARWGFRPCGGCERRARALDRMVTFRARSDMPAPRSGCWFAGTTCYGFIQVLKFCCNDGTEYTQRWGWCIGAWAAPPCRFGPDGPNGPN</sequence>
<dbReference type="EMBL" id="BOMQ01000008">
    <property type="protein sequence ID" value="GIE47180.1"/>
    <property type="molecule type" value="Genomic_DNA"/>
</dbReference>
<organism evidence="1 2">
    <name type="scientific">Actinoplanes nipponensis</name>
    <dbReference type="NCBI Taxonomy" id="135950"/>
    <lineage>
        <taxon>Bacteria</taxon>
        <taxon>Bacillati</taxon>
        <taxon>Actinomycetota</taxon>
        <taxon>Actinomycetes</taxon>
        <taxon>Micromonosporales</taxon>
        <taxon>Micromonosporaceae</taxon>
        <taxon>Actinoplanes</taxon>
    </lineage>
</organism>
<keyword evidence="2" id="KW-1185">Reference proteome</keyword>
<protein>
    <submittedName>
        <fullName evidence="1">Uncharacterized protein</fullName>
    </submittedName>
</protein>
<dbReference type="RefSeq" id="WP_203764569.1">
    <property type="nucleotide sequence ID" value="NZ_BAAAYJ010000089.1"/>
</dbReference>
<dbReference type="Proteomes" id="UP000647172">
    <property type="component" value="Unassembled WGS sequence"/>
</dbReference>
<accession>A0A919MRQ1</accession>
<reference evidence="1" key="1">
    <citation type="submission" date="2021-01" db="EMBL/GenBank/DDBJ databases">
        <title>Whole genome shotgun sequence of Actinoplanes nipponensis NBRC 14063.</title>
        <authorList>
            <person name="Komaki H."/>
            <person name="Tamura T."/>
        </authorList>
    </citation>
    <scope>NUCLEOTIDE SEQUENCE</scope>
    <source>
        <strain evidence="1">NBRC 14063</strain>
    </source>
</reference>